<dbReference type="CDD" id="cd00817">
    <property type="entry name" value="ValRS_core"/>
    <property type="match status" value="1"/>
</dbReference>
<evidence type="ECO:0000256" key="9">
    <source>
        <dbReference type="ARBA" id="ARBA00022917"/>
    </source>
</evidence>
<evidence type="ECO:0000259" key="18">
    <source>
        <dbReference type="Pfam" id="PF08264"/>
    </source>
</evidence>
<dbReference type="Proteomes" id="UP000288725">
    <property type="component" value="Chromosome 7"/>
</dbReference>
<evidence type="ECO:0000313" key="20">
    <source>
        <dbReference type="Proteomes" id="UP000288725"/>
    </source>
</evidence>
<feature type="domain" description="Aminoacyl-tRNA synthetase class Ia" evidence="17">
    <location>
        <begin position="90"/>
        <end position="712"/>
    </location>
</feature>
<dbReference type="SUPFAM" id="SSF47323">
    <property type="entry name" value="Anticodon-binding domain of a subclass of class I aminoacyl-tRNA synthetases"/>
    <property type="match status" value="1"/>
</dbReference>
<dbReference type="FunFam" id="3.40.50.620:FF:000020">
    <property type="entry name" value="Valine--tRNA ligase, mitochondrial"/>
    <property type="match status" value="1"/>
</dbReference>
<dbReference type="InterPro" id="IPR002300">
    <property type="entry name" value="aa-tRNA-synth_Ia"/>
</dbReference>
<dbReference type="Gene3D" id="3.90.740.10">
    <property type="entry name" value="Valyl/Leucyl/Isoleucyl-tRNA synthetase, editing domain"/>
    <property type="match status" value="1"/>
</dbReference>
<dbReference type="GO" id="GO:0005524">
    <property type="term" value="F:ATP binding"/>
    <property type="evidence" value="ECO:0007669"/>
    <property type="project" value="UniProtKB-KW"/>
</dbReference>
<dbReference type="FunFam" id="3.40.50.620:FF:000078">
    <property type="entry name" value="Valine--tRNA ligase, mitochondrial"/>
    <property type="match status" value="1"/>
</dbReference>
<feature type="region of interest" description="Disordered" evidence="16">
    <location>
        <begin position="1046"/>
        <end position="1104"/>
    </location>
</feature>
<dbReference type="Pfam" id="PF08264">
    <property type="entry name" value="Anticodon_1"/>
    <property type="match status" value="1"/>
</dbReference>
<dbReference type="PROSITE" id="PS00178">
    <property type="entry name" value="AA_TRNA_LIGASE_I"/>
    <property type="match status" value="1"/>
</dbReference>
<evidence type="ECO:0000256" key="16">
    <source>
        <dbReference type="SAM" id="MobiDB-lite"/>
    </source>
</evidence>
<comment type="caution">
    <text evidence="19">The sequence shown here is derived from an EMBL/GenBank/DDBJ whole genome shotgun (WGS) entry which is preliminary data.</text>
</comment>
<keyword evidence="9 14" id="KW-0648">Protein biosynthesis</keyword>
<dbReference type="GO" id="GO:0004832">
    <property type="term" value="F:valine-tRNA ligase activity"/>
    <property type="evidence" value="ECO:0007669"/>
    <property type="project" value="UniProtKB-EC"/>
</dbReference>
<evidence type="ECO:0000313" key="19">
    <source>
        <dbReference type="EMBL" id="RXG41946.1"/>
    </source>
</evidence>
<dbReference type="GO" id="GO:0006438">
    <property type="term" value="P:valyl-tRNA aminoacylation"/>
    <property type="evidence" value="ECO:0007669"/>
    <property type="project" value="InterPro"/>
</dbReference>
<dbReference type="InterPro" id="IPR009008">
    <property type="entry name" value="Val/Leu/Ile-tRNA-synth_edit"/>
</dbReference>
<dbReference type="Gene3D" id="3.40.50.620">
    <property type="entry name" value="HUPs"/>
    <property type="match status" value="2"/>
</dbReference>
<dbReference type="PANTHER" id="PTHR11946:SF109">
    <property type="entry name" value="VALINE--TRNA LIGASE"/>
    <property type="match status" value="1"/>
</dbReference>
<dbReference type="GO" id="GO:0072686">
    <property type="term" value="C:mitotic spindle"/>
    <property type="evidence" value="ECO:0007669"/>
    <property type="project" value="InterPro"/>
</dbReference>
<evidence type="ECO:0000256" key="14">
    <source>
        <dbReference type="RuleBase" id="RU363035"/>
    </source>
</evidence>
<keyword evidence="6 14" id="KW-0436">Ligase</keyword>
<dbReference type="GO" id="GO:0008608">
    <property type="term" value="P:attachment of spindle microtubules to kinetochore"/>
    <property type="evidence" value="ECO:0007669"/>
    <property type="project" value="InterPro"/>
</dbReference>
<dbReference type="GO" id="GO:0002161">
    <property type="term" value="F:aminoacyl-tRNA deacylase activity"/>
    <property type="evidence" value="ECO:0007669"/>
    <property type="project" value="InterPro"/>
</dbReference>
<feature type="domain" description="Methionyl/Valyl/Leucyl/Isoleucyl-tRNA synthetase anticodon-binding" evidence="18">
    <location>
        <begin position="756"/>
        <end position="901"/>
    </location>
</feature>
<feature type="compositionally biased region" description="Polar residues" evidence="16">
    <location>
        <begin position="1073"/>
        <end position="1082"/>
    </location>
</feature>
<feature type="compositionally biased region" description="Pro residues" evidence="16">
    <location>
        <begin position="1084"/>
        <end position="1094"/>
    </location>
</feature>
<dbReference type="EMBL" id="RSDZ01000159">
    <property type="protein sequence ID" value="RXG41946.1"/>
    <property type="molecule type" value="Genomic_DNA"/>
</dbReference>
<evidence type="ECO:0000256" key="2">
    <source>
        <dbReference type="ARBA" id="ARBA00004496"/>
    </source>
</evidence>
<evidence type="ECO:0000256" key="13">
    <source>
        <dbReference type="ARBA" id="ARBA00047552"/>
    </source>
</evidence>
<evidence type="ECO:0000256" key="8">
    <source>
        <dbReference type="ARBA" id="ARBA00022840"/>
    </source>
</evidence>
<evidence type="ECO:0000256" key="7">
    <source>
        <dbReference type="ARBA" id="ARBA00022741"/>
    </source>
</evidence>
<dbReference type="InterPro" id="IPR013962">
    <property type="entry name" value="DASH_Dam1"/>
</dbReference>
<keyword evidence="15" id="KW-0175">Coiled coil</keyword>
<evidence type="ECO:0000259" key="17">
    <source>
        <dbReference type="Pfam" id="PF00133"/>
    </source>
</evidence>
<keyword evidence="7 14" id="KW-0547">Nucleotide-binding</keyword>
<feature type="coiled-coil region" evidence="15">
    <location>
        <begin position="970"/>
        <end position="997"/>
    </location>
</feature>
<dbReference type="FunFam" id="1.10.730.10:FF:000009">
    <property type="entry name" value="Valine--tRNA ligase, mitochondrial"/>
    <property type="match status" value="1"/>
</dbReference>
<dbReference type="InterPro" id="IPR013155">
    <property type="entry name" value="M/V/L/I-tRNA-synth_anticd-bd"/>
</dbReference>
<dbReference type="AlphaFoldDB" id="A0A444RLI5"/>
<evidence type="ECO:0000256" key="4">
    <source>
        <dbReference type="ARBA" id="ARBA00013169"/>
    </source>
</evidence>
<keyword evidence="5" id="KW-0963">Cytoplasm</keyword>
<evidence type="ECO:0000256" key="11">
    <source>
        <dbReference type="ARBA" id="ARBA00029936"/>
    </source>
</evidence>
<dbReference type="CDD" id="cd07962">
    <property type="entry name" value="Anticodon_Ia_Val"/>
    <property type="match status" value="1"/>
</dbReference>
<accession>A0A444RLI5</accession>
<comment type="subcellular location">
    <subcellularLocation>
        <location evidence="2">Cytoplasm</location>
    </subcellularLocation>
    <subcellularLocation>
        <location evidence="1">Mitochondrion</location>
    </subcellularLocation>
</comment>
<feature type="compositionally biased region" description="Basic and acidic residues" evidence="16">
    <location>
        <begin position="10"/>
        <end position="26"/>
    </location>
</feature>
<dbReference type="InterPro" id="IPR002303">
    <property type="entry name" value="Valyl-tRNA_ligase"/>
</dbReference>
<dbReference type="SUPFAM" id="SSF50677">
    <property type="entry name" value="ValRS/IleRS/LeuRS editing domain"/>
    <property type="match status" value="1"/>
</dbReference>
<evidence type="ECO:0000256" key="12">
    <source>
        <dbReference type="ARBA" id="ARBA00040837"/>
    </source>
</evidence>
<dbReference type="EC" id="6.1.1.9" evidence="4"/>
<reference evidence="19 20" key="1">
    <citation type="submission" date="2018-12" db="EMBL/GenBank/DDBJ databases">
        <title>Genome of Verticillium dahliae isolate Getta Getta.</title>
        <authorList>
            <person name="Gardiner D.M."/>
        </authorList>
    </citation>
    <scope>NUCLEOTIDE SEQUENCE [LARGE SCALE GENOMIC DNA]</scope>
    <source>
        <strain evidence="19 20">Getta Getta</strain>
    </source>
</reference>
<evidence type="ECO:0000256" key="10">
    <source>
        <dbReference type="ARBA" id="ARBA00023146"/>
    </source>
</evidence>
<dbReference type="GO" id="GO:0042729">
    <property type="term" value="C:DASH complex"/>
    <property type="evidence" value="ECO:0007669"/>
    <property type="project" value="InterPro"/>
</dbReference>
<gene>
    <name evidence="19" type="ORF">VDGE_02335</name>
</gene>
<dbReference type="SUPFAM" id="SSF52374">
    <property type="entry name" value="Nucleotidylyl transferase"/>
    <property type="match status" value="1"/>
</dbReference>
<evidence type="ECO:0000256" key="3">
    <source>
        <dbReference type="ARBA" id="ARBA00005594"/>
    </source>
</evidence>
<dbReference type="GO" id="GO:0005829">
    <property type="term" value="C:cytosol"/>
    <property type="evidence" value="ECO:0007669"/>
    <property type="project" value="TreeGrafter"/>
</dbReference>
<dbReference type="PANTHER" id="PTHR11946">
    <property type="entry name" value="VALYL-TRNA SYNTHETASES"/>
    <property type="match status" value="1"/>
</dbReference>
<dbReference type="NCBIfam" id="NF004349">
    <property type="entry name" value="PRK05729.1"/>
    <property type="match status" value="1"/>
</dbReference>
<dbReference type="HAMAP" id="MF_02004">
    <property type="entry name" value="Val_tRNA_synth_type1"/>
    <property type="match status" value="1"/>
</dbReference>
<name>A0A444RLI5_VERDA</name>
<dbReference type="PRINTS" id="PR00986">
    <property type="entry name" value="TRNASYNTHVAL"/>
</dbReference>
<evidence type="ECO:0000256" key="15">
    <source>
        <dbReference type="SAM" id="Coils"/>
    </source>
</evidence>
<dbReference type="Pfam" id="PF00133">
    <property type="entry name" value="tRNA-synt_1"/>
    <property type="match status" value="1"/>
</dbReference>
<sequence>MAAPSGPAKNELKEKLKAEKAAEKAAKFAAKQNKQKQENTAKPKSQPKVEPTPTLPPFQNDTAAGQKKVLHSFEHPHFSAYNPSAVEAAWYQWWEESGFFKPEASKQGADAAGTFVIPLPPPNVTGALHCGHALANALQDTLIRWHRMKGFTTLWVPGCDHAGISTQSVVEKMLWKKEQRTRIDVGREGFVRMVWDWKDEYHQRINNAQKLMGGSMDWSREAFTMDKNLSAATAETFCRLHDEGLIYRSSRLVNWCTALNTALSTLEVENKEITGRTMLSVPGYERKVEFGVLTHFKYQIEDSDETIEVATTRPETMFGDSGIAVHPDDQRYVHLIGKYAKHPFVDRRLKIVADSKFVDPEFGTGAVKLTPAHDPNDYQMGKTHGLEFINILNDDGTLNANAGRFEGQRRFDARYTVVEELTKLGLFVKKEPNPMKIPLCEKSKDVIEPIIKPQWWMQMQDMADAALKVVESGEVKISPESANKSYRRWMASINDWCISRQLWWGHRIPAYRVVFEGEDASEGDDSVWVVGRTTEEAQEKAAAKYGSKKFHLEQDPDCLDTWFSSGLWPMSTLGWPNTESPDFKQFFPTSLLETGWDILFFWVARMIMLSLKLTGRVPFKEVYCHSLIRDSEGRKMSKSLGNVIDPLDIISGIELDQLHAKLHVGNLKEDEISRAIKYQKTAFPGGIPECGADALRLTLISYTTGGGDINFDIKVMHAYRRFCNKIWQASKYVLGRLPQDFVPVTKLDTAKLSIPERWILHRMNVAVKGINDTLEAREFSKSTQFAYQFFYDELCDIFIENSKTILSDGSPEAQSSAQQTLFLALDVALRLMHPFMPFITEELWQRLPKRENDTTKTIMLAPYPAFDASLEFETDAREYELGLSCAQGIRSLTSEYNVRADGRAFIKASTTDSYIKINEQVAAIKSLSGKGIAELQVVGPEAQEGAIPNGCAVFVLTADLSVFLELGSRLNNIDAEIKKIQAKLQKSQGAAKKQQELMSKDGFEDKLMHESLSRFSESFASFLYGLNMNAFCVDFPEGPVAESFRRDRQHVDLQATDPVPERPGRGDDDGETTFMTTDTSFIDNPPPSSRPPLQPGALHPPEGPEVGVVWLPEYKGVEAVDYPEVEGFDEGPASW</sequence>
<comment type="similarity">
    <text evidence="3 14">Belongs to the class-I aminoacyl-tRNA synthetase family.</text>
</comment>
<comment type="catalytic activity">
    <reaction evidence="13">
        <text>tRNA(Val) + L-valine + ATP = L-valyl-tRNA(Val) + AMP + diphosphate</text>
        <dbReference type="Rhea" id="RHEA:10704"/>
        <dbReference type="Rhea" id="RHEA-COMP:9672"/>
        <dbReference type="Rhea" id="RHEA-COMP:9708"/>
        <dbReference type="ChEBI" id="CHEBI:30616"/>
        <dbReference type="ChEBI" id="CHEBI:33019"/>
        <dbReference type="ChEBI" id="CHEBI:57762"/>
        <dbReference type="ChEBI" id="CHEBI:78442"/>
        <dbReference type="ChEBI" id="CHEBI:78537"/>
        <dbReference type="ChEBI" id="CHEBI:456215"/>
        <dbReference type="EC" id="6.1.1.9"/>
    </reaction>
</comment>
<evidence type="ECO:0000256" key="6">
    <source>
        <dbReference type="ARBA" id="ARBA00022598"/>
    </source>
</evidence>
<evidence type="ECO:0000256" key="5">
    <source>
        <dbReference type="ARBA" id="ARBA00022490"/>
    </source>
</evidence>
<proteinExistence type="inferred from homology"/>
<dbReference type="NCBIfam" id="TIGR00422">
    <property type="entry name" value="valS"/>
    <property type="match status" value="1"/>
</dbReference>
<keyword evidence="10 14" id="KW-0030">Aminoacyl-tRNA synthetase</keyword>
<dbReference type="Gene3D" id="1.10.730.10">
    <property type="entry name" value="Isoleucyl-tRNA Synthetase, Domain 1"/>
    <property type="match status" value="1"/>
</dbReference>
<dbReference type="InterPro" id="IPR009080">
    <property type="entry name" value="tRNAsynth_Ia_anticodon-bd"/>
</dbReference>
<feature type="region of interest" description="Disordered" evidence="16">
    <location>
        <begin position="1"/>
        <end position="65"/>
    </location>
</feature>
<dbReference type="GO" id="GO:0005739">
    <property type="term" value="C:mitochondrion"/>
    <property type="evidence" value="ECO:0007669"/>
    <property type="project" value="UniProtKB-SubCell"/>
</dbReference>
<dbReference type="FunFam" id="3.90.740.10:FF:000005">
    <property type="entry name" value="Valine--tRNA ligase, mitochondrial"/>
    <property type="match status" value="1"/>
</dbReference>
<organism evidence="19 20">
    <name type="scientific">Verticillium dahliae</name>
    <name type="common">Verticillium wilt</name>
    <dbReference type="NCBI Taxonomy" id="27337"/>
    <lineage>
        <taxon>Eukaryota</taxon>
        <taxon>Fungi</taxon>
        <taxon>Dikarya</taxon>
        <taxon>Ascomycota</taxon>
        <taxon>Pezizomycotina</taxon>
        <taxon>Sordariomycetes</taxon>
        <taxon>Hypocreomycetidae</taxon>
        <taxon>Glomerellales</taxon>
        <taxon>Plectosphaerellaceae</taxon>
        <taxon>Verticillium</taxon>
    </lineage>
</organism>
<dbReference type="Pfam" id="PF08653">
    <property type="entry name" value="DASH_Dam1"/>
    <property type="match status" value="1"/>
</dbReference>
<dbReference type="InterPro" id="IPR001412">
    <property type="entry name" value="aa-tRNA-synth_I_CS"/>
</dbReference>
<evidence type="ECO:0000256" key="1">
    <source>
        <dbReference type="ARBA" id="ARBA00004173"/>
    </source>
</evidence>
<keyword evidence="8 14" id="KW-0067">ATP-binding</keyword>
<dbReference type="InterPro" id="IPR033705">
    <property type="entry name" value="Anticodon_Ia_Val"/>
</dbReference>
<protein>
    <recommendedName>
        <fullName evidence="12">Valine--tRNA ligase, mitochondrial</fullName>
        <ecNumber evidence="4">6.1.1.9</ecNumber>
    </recommendedName>
    <alternativeName>
        <fullName evidence="11">Valyl-tRNA synthetase</fullName>
    </alternativeName>
</protein>
<dbReference type="InterPro" id="IPR014729">
    <property type="entry name" value="Rossmann-like_a/b/a_fold"/>
</dbReference>